<feature type="region of interest" description="Disordered" evidence="1">
    <location>
        <begin position="82"/>
        <end position="101"/>
    </location>
</feature>
<dbReference type="InterPro" id="IPR028241">
    <property type="entry name" value="RAVE2/Rogdi"/>
</dbReference>
<evidence type="ECO:0000313" key="2">
    <source>
        <dbReference type="EMBL" id="KAK5187169.1"/>
    </source>
</evidence>
<protein>
    <submittedName>
        <fullName evidence="2">Uncharacterized protein</fullName>
    </submittedName>
</protein>
<organism evidence="2 3">
    <name type="scientific">Cryomyces antarcticus</name>
    <dbReference type="NCBI Taxonomy" id="329879"/>
    <lineage>
        <taxon>Eukaryota</taxon>
        <taxon>Fungi</taxon>
        <taxon>Dikarya</taxon>
        <taxon>Ascomycota</taxon>
        <taxon>Pezizomycotina</taxon>
        <taxon>Dothideomycetes</taxon>
        <taxon>Dothideomycetes incertae sedis</taxon>
        <taxon>Cryomyces</taxon>
    </lineage>
</organism>
<dbReference type="Proteomes" id="UP001357485">
    <property type="component" value="Unassembled WGS sequence"/>
</dbReference>
<comment type="caution">
    <text evidence="2">The sequence shown here is derived from an EMBL/GenBank/DDBJ whole genome shotgun (WGS) entry which is preliminary data.</text>
</comment>
<sequence length="101" mass="11126">DVSLKLPSLPPPRGLSSYKLSISSAPQAPTLVLEQLTTARTSINSCLDVVDATTWTGDAKNANFISGQLQLLFENVQEANQSLKGRPEMQKNWWENPVDEK</sequence>
<keyword evidence="3" id="KW-1185">Reference proteome</keyword>
<evidence type="ECO:0000256" key="1">
    <source>
        <dbReference type="SAM" id="MobiDB-lite"/>
    </source>
</evidence>
<dbReference type="Pfam" id="PF10259">
    <property type="entry name" value="Rogdi_lz"/>
    <property type="match status" value="1"/>
</dbReference>
<reference evidence="2 3" key="1">
    <citation type="submission" date="2023-08" db="EMBL/GenBank/DDBJ databases">
        <title>Black Yeasts Isolated from many extreme environments.</title>
        <authorList>
            <person name="Coleine C."/>
            <person name="Stajich J.E."/>
            <person name="Selbmann L."/>
        </authorList>
    </citation>
    <scope>NUCLEOTIDE SEQUENCE [LARGE SCALE GENOMIC DNA]</scope>
    <source>
        <strain evidence="2 3">CCFEE 536</strain>
    </source>
</reference>
<proteinExistence type="predicted"/>
<feature type="non-terminal residue" evidence="2">
    <location>
        <position position="101"/>
    </location>
</feature>
<feature type="non-terminal residue" evidence="2">
    <location>
        <position position="1"/>
    </location>
</feature>
<gene>
    <name evidence="2" type="ORF">LTR16_009569</name>
</gene>
<evidence type="ECO:0000313" key="3">
    <source>
        <dbReference type="Proteomes" id="UP001357485"/>
    </source>
</evidence>
<name>A0ABR0LJL0_9PEZI</name>
<dbReference type="EMBL" id="JAVRRA010018937">
    <property type="protein sequence ID" value="KAK5187169.1"/>
    <property type="molecule type" value="Genomic_DNA"/>
</dbReference>
<accession>A0ABR0LJL0</accession>